<feature type="signal peptide" evidence="1">
    <location>
        <begin position="1"/>
        <end position="21"/>
    </location>
</feature>
<comment type="caution">
    <text evidence="3">The sequence shown here is derived from an EMBL/GenBank/DDBJ whole genome shotgun (WGS) entry which is preliminary data.</text>
</comment>
<feature type="domain" description="Fe/B12 periplasmic-binding" evidence="2">
    <location>
        <begin position="26"/>
        <end position="263"/>
    </location>
</feature>
<evidence type="ECO:0000313" key="3">
    <source>
        <dbReference type="EMBL" id="TKB50033.1"/>
    </source>
</evidence>
<reference evidence="3 4" key="1">
    <citation type="submission" date="2019-04" db="EMBL/GenBank/DDBJ databases">
        <authorList>
            <person name="Hwang J.C."/>
        </authorList>
    </citation>
    <scope>NUCLEOTIDE SEQUENCE [LARGE SCALE GENOMIC DNA]</scope>
    <source>
        <strain evidence="3 4">IMCC35002</strain>
    </source>
</reference>
<dbReference type="AlphaFoldDB" id="A0A4U1BFV6"/>
<dbReference type="Proteomes" id="UP000305675">
    <property type="component" value="Unassembled WGS sequence"/>
</dbReference>
<dbReference type="SUPFAM" id="SSF53807">
    <property type="entry name" value="Helical backbone' metal receptor"/>
    <property type="match status" value="1"/>
</dbReference>
<keyword evidence="4" id="KW-1185">Reference proteome</keyword>
<dbReference type="EMBL" id="SWCJ01000024">
    <property type="protein sequence ID" value="TKB50033.1"/>
    <property type="molecule type" value="Genomic_DNA"/>
</dbReference>
<dbReference type="PANTHER" id="PTHR30535:SF34">
    <property type="entry name" value="MOLYBDATE-BINDING PROTEIN MOLA"/>
    <property type="match status" value="1"/>
</dbReference>
<evidence type="ECO:0000313" key="4">
    <source>
        <dbReference type="Proteomes" id="UP000305675"/>
    </source>
</evidence>
<organism evidence="3 4">
    <name type="scientific">Ferrimonas aestuarii</name>
    <dbReference type="NCBI Taxonomy" id="2569539"/>
    <lineage>
        <taxon>Bacteria</taxon>
        <taxon>Pseudomonadati</taxon>
        <taxon>Pseudomonadota</taxon>
        <taxon>Gammaproteobacteria</taxon>
        <taxon>Alteromonadales</taxon>
        <taxon>Ferrimonadaceae</taxon>
        <taxon>Ferrimonas</taxon>
    </lineage>
</organism>
<dbReference type="InterPro" id="IPR050902">
    <property type="entry name" value="ABC_Transporter_SBP"/>
</dbReference>
<proteinExistence type="predicted"/>
<evidence type="ECO:0000256" key="1">
    <source>
        <dbReference type="SAM" id="SignalP"/>
    </source>
</evidence>
<keyword evidence="1" id="KW-0732">Signal</keyword>
<dbReference type="OrthoDB" id="418958at2"/>
<dbReference type="GO" id="GO:0071281">
    <property type="term" value="P:cellular response to iron ion"/>
    <property type="evidence" value="ECO:0007669"/>
    <property type="project" value="TreeGrafter"/>
</dbReference>
<gene>
    <name evidence="3" type="ORF">FCL42_19815</name>
</gene>
<feature type="chain" id="PRO_5020849152" description="Fe/B12 periplasmic-binding domain-containing protein" evidence="1">
    <location>
        <begin position="22"/>
        <end position="263"/>
    </location>
</feature>
<dbReference type="PANTHER" id="PTHR30535">
    <property type="entry name" value="VITAMIN B12-BINDING PROTEIN"/>
    <property type="match status" value="1"/>
</dbReference>
<dbReference type="Gene3D" id="3.40.50.1980">
    <property type="entry name" value="Nitrogenase molybdenum iron protein domain"/>
    <property type="match status" value="2"/>
</dbReference>
<dbReference type="InterPro" id="IPR002491">
    <property type="entry name" value="ABC_transptr_periplasmic_BD"/>
</dbReference>
<sequence length="263" mass="29676">MRYTMYPWFLLVMALAFTAPAASFERVVLLAPAAGDIMLKLGLEHKVVGVTRSNYDFPNAVKVGSHVKPNIELIHSLQPDLIIIGNARFFGAELQRLFDASIYSYQPKTLMQIQQAITDLGAQFQVVEHARLLNQQLTTVLNKITPVKKTPNVVYEITELPLTIAGSNHIVADIISIAGGRLLAPEQRSLIRYNVESIVTKQPDLYLYQQGPMNASPSEPNSRPQYQSLTMETLKVDQLQYTRANSQSFYLALELNRYIQHRF</sequence>
<dbReference type="PROSITE" id="PS50983">
    <property type="entry name" value="FE_B12_PBP"/>
    <property type="match status" value="1"/>
</dbReference>
<name>A0A4U1BFV6_9GAMM</name>
<dbReference type="Pfam" id="PF01497">
    <property type="entry name" value="Peripla_BP_2"/>
    <property type="match status" value="1"/>
</dbReference>
<accession>A0A4U1BFV6</accession>
<evidence type="ECO:0000259" key="2">
    <source>
        <dbReference type="PROSITE" id="PS50983"/>
    </source>
</evidence>
<protein>
    <recommendedName>
        <fullName evidence="2">Fe/B12 periplasmic-binding domain-containing protein</fullName>
    </recommendedName>
</protein>